<keyword evidence="2" id="KW-1185">Reference proteome</keyword>
<comment type="caution">
    <text evidence="1">The sequence shown here is derived from an EMBL/GenBank/DDBJ whole genome shotgun (WGS) entry which is preliminary data.</text>
</comment>
<sequence length="40" mass="4690">MLGSFFLFFFVRIEPILNNAIANNYLVRNSYFCNSKVLVN</sequence>
<name>A0A846QXU5_9FLAO</name>
<gene>
    <name evidence="1" type="ORF">GGR42_000917</name>
</gene>
<evidence type="ECO:0000313" key="1">
    <source>
        <dbReference type="EMBL" id="NJB70455.1"/>
    </source>
</evidence>
<reference evidence="1 2" key="1">
    <citation type="submission" date="2020-03" db="EMBL/GenBank/DDBJ databases">
        <title>Genomic Encyclopedia of Type Strains, Phase IV (KMG-IV): sequencing the most valuable type-strain genomes for metagenomic binning, comparative biology and taxonomic classification.</title>
        <authorList>
            <person name="Goeker M."/>
        </authorList>
    </citation>
    <scope>NUCLEOTIDE SEQUENCE [LARGE SCALE GENOMIC DNA]</scope>
    <source>
        <strain evidence="1 2">DSM 29762</strain>
    </source>
</reference>
<dbReference type="EMBL" id="JAATJJ010000001">
    <property type="protein sequence ID" value="NJB70455.1"/>
    <property type="molecule type" value="Genomic_DNA"/>
</dbReference>
<protein>
    <submittedName>
        <fullName evidence="1">Uncharacterized protein</fullName>
    </submittedName>
</protein>
<dbReference type="Proteomes" id="UP000590442">
    <property type="component" value="Unassembled WGS sequence"/>
</dbReference>
<dbReference type="AlphaFoldDB" id="A0A846QXU5"/>
<evidence type="ECO:0000313" key="2">
    <source>
        <dbReference type="Proteomes" id="UP000590442"/>
    </source>
</evidence>
<proteinExistence type="predicted"/>
<accession>A0A846QXU5</accession>
<organism evidence="1 2">
    <name type="scientific">Saonia flava</name>
    <dbReference type="NCBI Taxonomy" id="523696"/>
    <lineage>
        <taxon>Bacteria</taxon>
        <taxon>Pseudomonadati</taxon>
        <taxon>Bacteroidota</taxon>
        <taxon>Flavobacteriia</taxon>
        <taxon>Flavobacteriales</taxon>
        <taxon>Flavobacteriaceae</taxon>
        <taxon>Saonia</taxon>
    </lineage>
</organism>